<reference evidence="3" key="3">
    <citation type="submission" date="2022-06" db="UniProtKB">
        <authorList>
            <consortium name="EnsemblMetazoa"/>
        </authorList>
    </citation>
    <scope>IDENTIFICATION</scope>
</reference>
<dbReference type="InterPro" id="IPR000477">
    <property type="entry name" value="RT_dom"/>
</dbReference>
<keyword evidence="4" id="KW-1185">Reference proteome</keyword>
<dbReference type="Gene3D" id="3.60.10.10">
    <property type="entry name" value="Endonuclease/exonuclease/phosphatase"/>
    <property type="match status" value="1"/>
</dbReference>
<dbReference type="SUPFAM" id="SSF56672">
    <property type="entry name" value="DNA/RNA polymerases"/>
    <property type="match status" value="1"/>
</dbReference>
<gene>
    <name evidence="2" type="ORF">SSS_7629</name>
</gene>
<protein>
    <submittedName>
        <fullName evidence="2">Retrovirus-related Pol polyprotein from type-1 retrotransposable element R1</fullName>
    </submittedName>
</protein>
<reference evidence="2" key="2">
    <citation type="submission" date="2020-01" db="EMBL/GenBank/DDBJ databases">
        <authorList>
            <person name="Korhonen P.K.K."/>
            <person name="Guangxu M.G."/>
            <person name="Wang T.W."/>
            <person name="Stroehlein A.J.S."/>
            <person name="Young N.D."/>
            <person name="Ang C.-S.A."/>
            <person name="Fernando D.W.F."/>
            <person name="Lu H.L."/>
            <person name="Taylor S.T."/>
            <person name="Ehtesham M.E.M."/>
            <person name="Najaraj S.H.N."/>
            <person name="Harsha G.H.G."/>
            <person name="Madugundu A.M."/>
            <person name="Renuse S.R."/>
            <person name="Holt D.H."/>
            <person name="Pandey A.P."/>
            <person name="Papenfuss A.P."/>
            <person name="Gasser R.B.G."/>
            <person name="Fischer K.F."/>
        </authorList>
    </citation>
    <scope>NUCLEOTIDE SEQUENCE</scope>
    <source>
        <strain evidence="2">SSS_KF_BRIS2020</strain>
    </source>
</reference>
<dbReference type="AlphaFoldDB" id="A0A834R000"/>
<dbReference type="GO" id="GO:0003824">
    <property type="term" value="F:catalytic activity"/>
    <property type="evidence" value="ECO:0007669"/>
    <property type="project" value="InterPro"/>
</dbReference>
<dbReference type="CDD" id="cd01650">
    <property type="entry name" value="RT_nLTR_like"/>
    <property type="match status" value="1"/>
</dbReference>
<dbReference type="EnsemblMetazoa" id="SSS_7629s_mrna">
    <property type="protein sequence ID" value="KAF7488499.1"/>
    <property type="gene ID" value="SSS_7629"/>
</dbReference>
<evidence type="ECO:0000313" key="3">
    <source>
        <dbReference type="EnsemblMetazoa" id="KAF7488499.1"/>
    </source>
</evidence>
<name>A0A834R000_SARSC</name>
<dbReference type="PANTHER" id="PTHR19446">
    <property type="entry name" value="REVERSE TRANSCRIPTASES"/>
    <property type="match status" value="1"/>
</dbReference>
<reference evidence="4" key="1">
    <citation type="journal article" date="2020" name="PLoS Negl. Trop. Dis.">
        <title>High-quality nuclear genome for Sarcoptes scabiei-A critical resource for a neglected parasite.</title>
        <authorList>
            <person name="Korhonen P.K."/>
            <person name="Gasser R.B."/>
            <person name="Ma G."/>
            <person name="Wang T."/>
            <person name="Stroehlein A.J."/>
            <person name="Young N.D."/>
            <person name="Ang C.S."/>
            <person name="Fernando D.D."/>
            <person name="Lu H.C."/>
            <person name="Taylor S."/>
            <person name="Reynolds S.L."/>
            <person name="Mofiz E."/>
            <person name="Najaraj S.H."/>
            <person name="Gowda H."/>
            <person name="Madugundu A."/>
            <person name="Renuse S."/>
            <person name="Holt D."/>
            <person name="Pandey A."/>
            <person name="Papenfuss A.T."/>
            <person name="Fischer K."/>
        </authorList>
    </citation>
    <scope>NUCLEOTIDE SEQUENCE [LARGE SCALE GENOMIC DNA]</scope>
</reference>
<dbReference type="Pfam" id="PF14529">
    <property type="entry name" value="Exo_endo_phos_2"/>
    <property type="match status" value="1"/>
</dbReference>
<dbReference type="InterPro" id="IPR036691">
    <property type="entry name" value="Endo/exonu/phosph_ase_sf"/>
</dbReference>
<dbReference type="Pfam" id="PF00078">
    <property type="entry name" value="RVT_1"/>
    <property type="match status" value="1"/>
</dbReference>
<dbReference type="OrthoDB" id="6515679at2759"/>
<proteinExistence type="predicted"/>
<evidence type="ECO:0000313" key="4">
    <source>
        <dbReference type="Proteomes" id="UP000070412"/>
    </source>
</evidence>
<sequence>MMFDSIKFAHQNLRKSATATQELLSELENKKIDIILIQEPHTHNSHRILGFPSRSNLFQTDENILPKTGIFINNKNLMAKKLDKYTNCWMTTVQVQLSKSLLIISNVYIEPNTISSSHIDLLKDLMKTFANHPLILSGDLNARHTLWHDRIINRHGESICELINDFDLHIHNDESPTCLTINGNSIIDLTLSNYKARSFIRNWASTVHQHSIFDHALIEFEYASNERIPQRISNTTRRFNERKADWTKFNELIDQESVARITQNIEHTNDTNTIDHNILELTRIIQKAAFNSMPTIKRSTYHKRSNWWDTELKMMQIVFNSKRYLFSKERNPEARQHLYDDFKSFRNKYIRMIRKKRLKKWREFIEEIDTNNTWGNTHKLIRQKLNPQSHTLPIIEDFPYEDHPKIIENIVNSMFPTHRSSQEYIGHDTSLTTPEHEYNISKEYIESLISKTSSRKAPGDDNITYNMLKASKGKISESLAKIFSKCLNIGYFPKQWKKASLIIFPKANKSDYHLCQNYRPISLLPSIGKLLEKIVQSEIQNFLISNNKINPQQHGFIPNKSTITALHSIKAKILTEKRNKLTSLIAIDFTGAFDSADWNIILNNMHQLQIPQHLIQMMHSYFQRRTITMKHNTIEYSKNLSKGCPQGSPLSPLLWNILINKLLDTFSSPNASIYAYADDLTVICSATNIEDLHVALTDSLNFINSFSNDNQLKINFSKTKILNFHKLSFPHPISIDSNIIEIVNNVKVLGVIFENHHIKSKINFTSHIKSVVNKSIKIKNLVFNYCKNTFGIDSRKRINLYKGLIRPAMTYASEIWIDQINKKQKSQLESMQHQLLRNSIMAFRTVSKACALSLTKITSLETFIEIKKIKFFHKNHLQRIDTENFDMYIKELIRAKISENFENTNHNFKSFFVNNIIPKHVRTDFYTTQFLTGHGPFGDYLSRMRLSNNLTCTCDNNSIQNVSHLLIDCHHYHAFKTNINLIASDLPSFVNEKENFKKFKKLCKYIYDHLRSIESSNSASL</sequence>
<evidence type="ECO:0000313" key="2">
    <source>
        <dbReference type="EMBL" id="KAF7488499.1"/>
    </source>
</evidence>
<feature type="domain" description="Reverse transcriptase" evidence="1">
    <location>
        <begin position="485"/>
        <end position="753"/>
    </location>
</feature>
<evidence type="ECO:0000259" key="1">
    <source>
        <dbReference type="PROSITE" id="PS50878"/>
    </source>
</evidence>
<organism evidence="2">
    <name type="scientific">Sarcoptes scabiei</name>
    <name type="common">Itch mite</name>
    <name type="synonym">Acarus scabiei</name>
    <dbReference type="NCBI Taxonomy" id="52283"/>
    <lineage>
        <taxon>Eukaryota</taxon>
        <taxon>Metazoa</taxon>
        <taxon>Ecdysozoa</taxon>
        <taxon>Arthropoda</taxon>
        <taxon>Chelicerata</taxon>
        <taxon>Arachnida</taxon>
        <taxon>Acari</taxon>
        <taxon>Acariformes</taxon>
        <taxon>Sarcoptiformes</taxon>
        <taxon>Astigmata</taxon>
        <taxon>Psoroptidia</taxon>
        <taxon>Sarcoptoidea</taxon>
        <taxon>Sarcoptidae</taxon>
        <taxon>Sarcoptinae</taxon>
        <taxon>Sarcoptes</taxon>
    </lineage>
</organism>
<dbReference type="InterPro" id="IPR005135">
    <property type="entry name" value="Endo/exonuclease/phosphatase"/>
</dbReference>
<dbReference type="SUPFAM" id="SSF56219">
    <property type="entry name" value="DNase I-like"/>
    <property type="match status" value="1"/>
</dbReference>
<dbReference type="Proteomes" id="UP000070412">
    <property type="component" value="Unassembled WGS sequence"/>
</dbReference>
<dbReference type="GO" id="GO:0071897">
    <property type="term" value="P:DNA biosynthetic process"/>
    <property type="evidence" value="ECO:0007669"/>
    <property type="project" value="UniProtKB-ARBA"/>
</dbReference>
<dbReference type="EMBL" id="WVUK01000066">
    <property type="protein sequence ID" value="KAF7488499.1"/>
    <property type="molecule type" value="Genomic_DNA"/>
</dbReference>
<dbReference type="PROSITE" id="PS50878">
    <property type="entry name" value="RT_POL"/>
    <property type="match status" value="1"/>
</dbReference>
<dbReference type="InterPro" id="IPR043502">
    <property type="entry name" value="DNA/RNA_pol_sf"/>
</dbReference>
<accession>A0A834R000</accession>